<evidence type="ECO:0000256" key="2">
    <source>
        <dbReference type="ARBA" id="ARBA00008335"/>
    </source>
</evidence>
<feature type="transmembrane region" description="Helical" evidence="9">
    <location>
        <begin position="225"/>
        <end position="250"/>
    </location>
</feature>
<dbReference type="InterPro" id="IPR036259">
    <property type="entry name" value="MFS_trans_sf"/>
</dbReference>
<keyword evidence="4 9" id="KW-0812">Transmembrane</keyword>
<protein>
    <recommendedName>
        <fullName evidence="10">Major facilitator superfamily (MFS) profile domain-containing protein</fullName>
    </recommendedName>
</protein>
<keyword evidence="12" id="KW-1185">Reference proteome</keyword>
<dbReference type="PROSITE" id="PS50850">
    <property type="entry name" value="MFS"/>
    <property type="match status" value="1"/>
</dbReference>
<evidence type="ECO:0000256" key="8">
    <source>
        <dbReference type="SAM" id="MobiDB-lite"/>
    </source>
</evidence>
<dbReference type="Pfam" id="PF07690">
    <property type="entry name" value="MFS_1"/>
    <property type="match status" value="1"/>
</dbReference>
<evidence type="ECO:0000256" key="3">
    <source>
        <dbReference type="ARBA" id="ARBA00022448"/>
    </source>
</evidence>
<evidence type="ECO:0000256" key="7">
    <source>
        <dbReference type="ARBA" id="ARBA00023136"/>
    </source>
</evidence>
<evidence type="ECO:0000256" key="4">
    <source>
        <dbReference type="ARBA" id="ARBA00022692"/>
    </source>
</evidence>
<dbReference type="PANTHER" id="PTHR23501:SF92">
    <property type="entry name" value="GLUTATHIONE EXCHANGER 1-RELATED"/>
    <property type="match status" value="1"/>
</dbReference>
<keyword evidence="7 9" id="KW-0472">Membrane</keyword>
<dbReference type="Proteomes" id="UP001377567">
    <property type="component" value="Unassembled WGS sequence"/>
</dbReference>
<feature type="domain" description="Major facilitator superfamily (MFS) profile" evidence="10">
    <location>
        <begin position="76"/>
        <end position="586"/>
    </location>
</feature>
<evidence type="ECO:0000313" key="12">
    <source>
        <dbReference type="Proteomes" id="UP001377567"/>
    </source>
</evidence>
<evidence type="ECO:0000259" key="10">
    <source>
        <dbReference type="PROSITE" id="PS50850"/>
    </source>
</evidence>
<evidence type="ECO:0000256" key="5">
    <source>
        <dbReference type="ARBA" id="ARBA00022989"/>
    </source>
</evidence>
<feature type="transmembrane region" description="Helical" evidence="9">
    <location>
        <begin position="319"/>
        <end position="337"/>
    </location>
</feature>
<feature type="transmembrane region" description="Helical" evidence="9">
    <location>
        <begin position="287"/>
        <end position="307"/>
    </location>
</feature>
<feature type="transmembrane region" description="Helical" evidence="9">
    <location>
        <begin position="490"/>
        <end position="511"/>
    </location>
</feature>
<gene>
    <name evidence="11" type="ORF">DAKH74_048400</name>
</gene>
<accession>A0AAV5S2X3</accession>
<dbReference type="InterPro" id="IPR020846">
    <property type="entry name" value="MFS_dom"/>
</dbReference>
<feature type="transmembrane region" description="Helical" evidence="9">
    <location>
        <begin position="424"/>
        <end position="439"/>
    </location>
</feature>
<feature type="transmembrane region" description="Helical" evidence="9">
    <location>
        <begin position="135"/>
        <end position="155"/>
    </location>
</feature>
<dbReference type="GO" id="GO:0005768">
    <property type="term" value="C:endosome"/>
    <property type="evidence" value="ECO:0007669"/>
    <property type="project" value="TreeGrafter"/>
</dbReference>
<feature type="transmembrane region" description="Helical" evidence="9">
    <location>
        <begin position="563"/>
        <end position="582"/>
    </location>
</feature>
<feature type="transmembrane region" description="Helical" evidence="9">
    <location>
        <begin position="398"/>
        <end position="418"/>
    </location>
</feature>
<feature type="transmembrane region" description="Helical" evidence="9">
    <location>
        <begin position="357"/>
        <end position="386"/>
    </location>
</feature>
<feature type="transmembrane region" description="Helical" evidence="9">
    <location>
        <begin position="167"/>
        <end position="187"/>
    </location>
</feature>
<dbReference type="Gene3D" id="1.20.1250.20">
    <property type="entry name" value="MFS general substrate transporter like domains"/>
    <property type="match status" value="2"/>
</dbReference>
<feature type="transmembrane region" description="Helical" evidence="9">
    <location>
        <begin position="193"/>
        <end position="213"/>
    </location>
</feature>
<keyword evidence="5 9" id="KW-1133">Transmembrane helix</keyword>
<sequence length="616" mass="68627">MTVTEKVLAENDSASENHASLSEKAENKDVMIEVSDSTASHTDSNSDDNSINESAGVYNAEIYSKYYSHPFKRFMIFFSLFLIAFAYGLDNSVRSTYQTLATSSYKQHSLMSTVTCIKKVISAAAQIWFARSADMFGRTTILLISIVLYVVGTVIESQAYDVGRYAGGAIIFALGHSGIVMVSELYVADFSNLNWRVTAAAAQVLPNVITTWISGNITGGIGDRWSWGIGMWAFIFPISCIPLLCCIVHMKYLALKNNEKLKTAFKKPRNLSWYQFCVEVFFWKMDIVGLVLLVAIFGLILIPFTLAGGLSNKWKAAKIIVPEVLGWVVAIPLFTVWEWKYSRYPLTPWNIVKDRGIWAPLIISLFQEFAYYMQGTYMITVLYVAVNQSKSTTARIQKMFSFVGVITGFCFGFVVAKIRRTKEFIVFGIGVWFIAFGLLERYTGGLEARTGIIAALCILGFGNGFIKFPARASIQASAYSHEMMGIATSLFLSIASIGSAFGSAVAGSIWANVLPQQIEKRITNNSTLVDYAYDSPTKFIKTYTWNTTERQKVVAAYKVVERLLNIVGLCLLVPMLVASIFLRNRRLESVVSFDKYDEAVEGEENIVVDAKKDVKP</sequence>
<dbReference type="AlphaFoldDB" id="A0AAV5S2X3"/>
<proteinExistence type="inferred from homology"/>
<dbReference type="FunFam" id="1.20.1250.20:FF:000197">
    <property type="entry name" value="Siderophore iron transporter 1"/>
    <property type="match status" value="1"/>
</dbReference>
<feature type="transmembrane region" description="Helical" evidence="9">
    <location>
        <begin position="71"/>
        <end position="89"/>
    </location>
</feature>
<dbReference type="PANTHER" id="PTHR23501">
    <property type="entry name" value="MAJOR FACILITATOR SUPERFAMILY"/>
    <property type="match status" value="1"/>
</dbReference>
<comment type="subcellular location">
    <subcellularLocation>
        <location evidence="1">Endomembrane system</location>
        <topology evidence="1">Multi-pass membrane protein</topology>
    </subcellularLocation>
</comment>
<comment type="caution">
    <text evidence="11">The sequence shown here is derived from an EMBL/GenBank/DDBJ whole genome shotgun (WGS) entry which is preliminary data.</text>
</comment>
<organism evidence="11 12">
    <name type="scientific">Maudiozyma humilis</name>
    <name type="common">Sour dough yeast</name>
    <name type="synonym">Kazachstania humilis</name>
    <dbReference type="NCBI Taxonomy" id="51915"/>
    <lineage>
        <taxon>Eukaryota</taxon>
        <taxon>Fungi</taxon>
        <taxon>Dikarya</taxon>
        <taxon>Ascomycota</taxon>
        <taxon>Saccharomycotina</taxon>
        <taxon>Saccharomycetes</taxon>
        <taxon>Saccharomycetales</taxon>
        <taxon>Saccharomycetaceae</taxon>
        <taxon>Maudiozyma</taxon>
    </lineage>
</organism>
<evidence type="ECO:0000256" key="6">
    <source>
        <dbReference type="ARBA" id="ARBA00023065"/>
    </source>
</evidence>
<name>A0AAV5S2X3_MAUHU</name>
<evidence type="ECO:0000313" key="11">
    <source>
        <dbReference type="EMBL" id="GMM58224.1"/>
    </source>
</evidence>
<keyword evidence="3" id="KW-0813">Transport</keyword>
<evidence type="ECO:0000256" key="1">
    <source>
        <dbReference type="ARBA" id="ARBA00004127"/>
    </source>
</evidence>
<comment type="similarity">
    <text evidence="2">Belongs to the major facilitator superfamily.</text>
</comment>
<dbReference type="SUPFAM" id="SSF103473">
    <property type="entry name" value="MFS general substrate transporter"/>
    <property type="match status" value="1"/>
</dbReference>
<feature type="region of interest" description="Disordered" evidence="8">
    <location>
        <begin position="1"/>
        <end position="28"/>
    </location>
</feature>
<dbReference type="GO" id="GO:0005774">
    <property type="term" value="C:vacuolar membrane"/>
    <property type="evidence" value="ECO:0007669"/>
    <property type="project" value="TreeGrafter"/>
</dbReference>
<keyword evidence="6" id="KW-0406">Ion transport</keyword>
<evidence type="ECO:0000256" key="9">
    <source>
        <dbReference type="SAM" id="Phobius"/>
    </source>
</evidence>
<reference evidence="11 12" key="1">
    <citation type="journal article" date="2023" name="Elife">
        <title>Identification of key yeast species and microbe-microbe interactions impacting larval growth of Drosophila in the wild.</title>
        <authorList>
            <person name="Mure A."/>
            <person name="Sugiura Y."/>
            <person name="Maeda R."/>
            <person name="Honda K."/>
            <person name="Sakurai N."/>
            <person name="Takahashi Y."/>
            <person name="Watada M."/>
            <person name="Katoh T."/>
            <person name="Gotoh A."/>
            <person name="Gotoh Y."/>
            <person name="Taniguchi I."/>
            <person name="Nakamura K."/>
            <person name="Hayashi T."/>
            <person name="Katayama T."/>
            <person name="Uemura T."/>
            <person name="Hattori Y."/>
        </authorList>
    </citation>
    <scope>NUCLEOTIDE SEQUENCE [LARGE SCALE GENOMIC DNA]</scope>
    <source>
        <strain evidence="11 12">KH-74</strain>
    </source>
</reference>
<dbReference type="InterPro" id="IPR011701">
    <property type="entry name" value="MFS"/>
</dbReference>
<dbReference type="GO" id="GO:0005886">
    <property type="term" value="C:plasma membrane"/>
    <property type="evidence" value="ECO:0007669"/>
    <property type="project" value="TreeGrafter"/>
</dbReference>
<dbReference type="EMBL" id="BTGD01000020">
    <property type="protein sequence ID" value="GMM58224.1"/>
    <property type="molecule type" value="Genomic_DNA"/>
</dbReference>
<dbReference type="GO" id="GO:0015343">
    <property type="term" value="F:siderophore-iron transmembrane transporter activity"/>
    <property type="evidence" value="ECO:0007669"/>
    <property type="project" value="TreeGrafter"/>
</dbReference>
<feature type="transmembrane region" description="Helical" evidence="9">
    <location>
        <begin position="451"/>
        <end position="470"/>
    </location>
</feature>